<evidence type="ECO:0000313" key="1">
    <source>
        <dbReference type="EMBL" id="KKB38161.1"/>
    </source>
</evidence>
<dbReference type="AlphaFoldDB" id="A0A0F5HNK1"/>
<accession>A0A0F5HXZ3</accession>
<name>A0A0F5HNK1_BACTR</name>
<dbReference type="RefSeq" id="WP_039238872.1">
    <property type="nucleotide sequence ID" value="NZ_JWIQ02000113.1"/>
</dbReference>
<sequence>MSLKDINSFHALDDFMFENEVDIRCKESGLSAIFVEPTEEGENLSVVLSDGSQLEMPPGRLDDFLEIVPLIKQAKHA</sequence>
<dbReference type="EMBL" id="JWIR02000048">
    <property type="protein sequence ID" value="KKB38161.1"/>
    <property type="molecule type" value="Genomic_DNA"/>
</dbReference>
<proteinExistence type="predicted"/>
<dbReference type="Proteomes" id="UP000031563">
    <property type="component" value="Unassembled WGS sequence"/>
</dbReference>
<accession>A0A0F5HNK1</accession>
<organism evidence="1 2">
    <name type="scientific">Bacillus thermotolerans</name>
    <name type="common">Quasibacillus thermotolerans</name>
    <dbReference type="NCBI Taxonomy" id="1221996"/>
    <lineage>
        <taxon>Bacteria</taxon>
        <taxon>Bacillati</taxon>
        <taxon>Bacillota</taxon>
        <taxon>Bacilli</taxon>
        <taxon>Bacillales</taxon>
        <taxon>Bacillaceae</taxon>
        <taxon>Bacillus</taxon>
    </lineage>
</organism>
<protein>
    <submittedName>
        <fullName evidence="1">Uncharacterized protein</fullName>
    </submittedName>
</protein>
<dbReference type="OrthoDB" id="2924227at2"/>
<keyword evidence="2" id="KW-1185">Reference proteome</keyword>
<gene>
    <name evidence="1" type="ORF">QY95_02616</name>
</gene>
<reference evidence="1" key="1">
    <citation type="submission" date="2015-02" db="EMBL/GenBank/DDBJ databases">
        <title>Genome Assembly of Bacillaceae bacterium MTCC 8252.</title>
        <authorList>
            <person name="Verma A."/>
            <person name="Khatri I."/>
            <person name="Mual P."/>
            <person name="Subramanian S."/>
            <person name="Krishnamurthi S."/>
        </authorList>
    </citation>
    <scope>NUCLEOTIDE SEQUENCE [LARGE SCALE GENOMIC DNA]</scope>
    <source>
        <strain evidence="1">MTCC 8252</strain>
    </source>
</reference>
<comment type="caution">
    <text evidence="1">The sequence shown here is derived from an EMBL/GenBank/DDBJ whole genome shotgun (WGS) entry which is preliminary data.</text>
</comment>
<evidence type="ECO:0000313" key="2">
    <source>
        <dbReference type="Proteomes" id="UP000031563"/>
    </source>
</evidence>